<comment type="caution">
    <text evidence="1">The sequence shown here is derived from an EMBL/GenBank/DDBJ whole genome shotgun (WGS) entry which is preliminary data.</text>
</comment>
<name>A0ACB9NVT5_9MYRT</name>
<accession>A0ACB9NVT5</accession>
<evidence type="ECO:0000313" key="2">
    <source>
        <dbReference type="Proteomes" id="UP001057402"/>
    </source>
</evidence>
<gene>
    <name evidence="1" type="ORF">MLD38_023968</name>
</gene>
<reference evidence="2" key="1">
    <citation type="journal article" date="2023" name="Front. Plant Sci.">
        <title>Chromosomal-level genome assembly of Melastoma candidum provides insights into trichome evolution.</title>
        <authorList>
            <person name="Zhong Y."/>
            <person name="Wu W."/>
            <person name="Sun C."/>
            <person name="Zou P."/>
            <person name="Liu Y."/>
            <person name="Dai S."/>
            <person name="Zhou R."/>
        </authorList>
    </citation>
    <scope>NUCLEOTIDE SEQUENCE [LARGE SCALE GENOMIC DNA]</scope>
</reference>
<dbReference type="EMBL" id="CM042886">
    <property type="protein sequence ID" value="KAI4338971.1"/>
    <property type="molecule type" value="Genomic_DNA"/>
</dbReference>
<keyword evidence="2" id="KW-1185">Reference proteome</keyword>
<protein>
    <submittedName>
        <fullName evidence="1">Uncharacterized protein</fullName>
    </submittedName>
</protein>
<dbReference type="Proteomes" id="UP001057402">
    <property type="component" value="Chromosome 7"/>
</dbReference>
<proteinExistence type="predicted"/>
<evidence type="ECO:0000313" key="1">
    <source>
        <dbReference type="EMBL" id="KAI4338971.1"/>
    </source>
</evidence>
<organism evidence="1 2">
    <name type="scientific">Melastoma candidum</name>
    <dbReference type="NCBI Taxonomy" id="119954"/>
    <lineage>
        <taxon>Eukaryota</taxon>
        <taxon>Viridiplantae</taxon>
        <taxon>Streptophyta</taxon>
        <taxon>Embryophyta</taxon>
        <taxon>Tracheophyta</taxon>
        <taxon>Spermatophyta</taxon>
        <taxon>Magnoliopsida</taxon>
        <taxon>eudicotyledons</taxon>
        <taxon>Gunneridae</taxon>
        <taxon>Pentapetalae</taxon>
        <taxon>rosids</taxon>
        <taxon>malvids</taxon>
        <taxon>Myrtales</taxon>
        <taxon>Melastomataceae</taxon>
        <taxon>Melastomatoideae</taxon>
        <taxon>Melastomateae</taxon>
        <taxon>Melastoma</taxon>
    </lineage>
</organism>
<sequence>MTKKEDRDLTLSLLSNARVVEYLVPTMSDGLLSKFPHHSSSPWDFDPSHTSSIWSPLVPRHYSYSLDPDSGCSSSSSSSRGRLGKTNKAGRCVRFDPTSVSGSWKRKTKRRRRSTDSEDDAAEMKEGRCGCIPFAGKGWNKMVRAASRHIRKGKARMKMKRKQSTIIRVKLSSSKLDFTRMN</sequence>